<dbReference type="PANTHER" id="PTHR33279:SF6">
    <property type="entry name" value="SULFUR CARRIER PROTEIN YEDF-RELATED"/>
    <property type="match status" value="1"/>
</dbReference>
<comment type="caution">
    <text evidence="3">The sequence shown here is derived from an EMBL/GenBank/DDBJ whole genome shotgun (WGS) entry which is preliminary data.</text>
</comment>
<dbReference type="AlphaFoldDB" id="A0A1M7P2L4"/>
<comment type="similarity">
    <text evidence="1">Belongs to the sulfur carrier protein TusA family.</text>
</comment>
<dbReference type="GO" id="GO:0016740">
    <property type="term" value="F:transferase activity"/>
    <property type="evidence" value="ECO:0007669"/>
    <property type="project" value="UniProtKB-KW"/>
</dbReference>
<organism evidence="3 4">
    <name type="scientific">Halanaerobium congolense</name>
    <dbReference type="NCBI Taxonomy" id="54121"/>
    <lineage>
        <taxon>Bacteria</taxon>
        <taxon>Bacillati</taxon>
        <taxon>Bacillota</taxon>
        <taxon>Clostridia</taxon>
        <taxon>Halanaerobiales</taxon>
        <taxon>Halanaerobiaceae</taxon>
        <taxon>Halanaerobium</taxon>
    </lineage>
</organism>
<dbReference type="InterPro" id="IPR001455">
    <property type="entry name" value="TusA-like"/>
</dbReference>
<dbReference type="Pfam" id="PF01206">
    <property type="entry name" value="TusA"/>
    <property type="match status" value="1"/>
</dbReference>
<keyword evidence="3" id="KW-0808">Transferase</keyword>
<dbReference type="EMBL" id="QICM01000004">
    <property type="protein sequence ID" value="PXV68637.1"/>
    <property type="molecule type" value="Genomic_DNA"/>
</dbReference>
<dbReference type="InterPro" id="IPR036868">
    <property type="entry name" value="TusA-like_sf"/>
</dbReference>
<proteinExistence type="inferred from homology"/>
<reference evidence="3 4" key="1">
    <citation type="submission" date="2018-04" db="EMBL/GenBank/DDBJ databases">
        <title>Subsurface microbial communities from deep shales in Ohio and West Virginia, USA.</title>
        <authorList>
            <person name="Wrighton K."/>
        </authorList>
    </citation>
    <scope>NUCLEOTIDE SEQUENCE [LARGE SCALE GENOMIC DNA]</scope>
    <source>
        <strain evidence="3 4">MSL28</strain>
    </source>
</reference>
<protein>
    <submittedName>
        <fullName evidence="3">TusA-related sulfurtransferase</fullName>
    </submittedName>
</protein>
<dbReference type="RefSeq" id="WP_073160261.1">
    <property type="nucleotide sequence ID" value="NZ_FNDF01000019.1"/>
</dbReference>
<dbReference type="Proteomes" id="UP000247389">
    <property type="component" value="Unassembled WGS sequence"/>
</dbReference>
<dbReference type="SUPFAM" id="SSF64307">
    <property type="entry name" value="SirA-like"/>
    <property type="match status" value="1"/>
</dbReference>
<evidence type="ECO:0000259" key="2">
    <source>
        <dbReference type="Pfam" id="PF01206"/>
    </source>
</evidence>
<dbReference type="PANTHER" id="PTHR33279">
    <property type="entry name" value="SULFUR CARRIER PROTEIN YEDF-RELATED"/>
    <property type="match status" value="1"/>
</dbReference>
<dbReference type="CDD" id="cd00291">
    <property type="entry name" value="SirA_YedF_YeeD"/>
    <property type="match status" value="1"/>
</dbReference>
<evidence type="ECO:0000313" key="3">
    <source>
        <dbReference type="EMBL" id="PXV68637.1"/>
    </source>
</evidence>
<dbReference type="Gene3D" id="3.30.110.40">
    <property type="entry name" value="TusA-like domain"/>
    <property type="match status" value="1"/>
</dbReference>
<gene>
    <name evidence="3" type="ORF">C8C78_10423</name>
</gene>
<evidence type="ECO:0000313" key="4">
    <source>
        <dbReference type="Proteomes" id="UP000247389"/>
    </source>
</evidence>
<accession>A0A1M7P2L4</accession>
<sequence>MIIVIDCIGDPCPLPLIKAEKKLRKLKGDDQLCLEIDHNCALNSIPEWARKKGYQVKVEETPYLEWKIYIKKIEKKQLKEEVVFKKQKE</sequence>
<name>A0A1M7P2L4_9FIRM</name>
<evidence type="ECO:0000256" key="1">
    <source>
        <dbReference type="ARBA" id="ARBA00008984"/>
    </source>
</evidence>
<dbReference type="OrthoDB" id="9800872at2"/>
<feature type="domain" description="UPF0033" evidence="2">
    <location>
        <begin position="4"/>
        <end position="72"/>
    </location>
</feature>